<evidence type="ECO:0000313" key="3">
    <source>
        <dbReference type="EMBL" id="KIM57893.1"/>
    </source>
</evidence>
<dbReference type="OrthoDB" id="2661839at2759"/>
<reference evidence="3 4" key="1">
    <citation type="submission" date="2014-04" db="EMBL/GenBank/DDBJ databases">
        <authorList>
            <consortium name="DOE Joint Genome Institute"/>
            <person name="Kuo A."/>
            <person name="Kohler A."/>
            <person name="Nagy L.G."/>
            <person name="Floudas D."/>
            <person name="Copeland A."/>
            <person name="Barry K.W."/>
            <person name="Cichocki N."/>
            <person name="Veneault-Fourrey C."/>
            <person name="LaButti K."/>
            <person name="Lindquist E.A."/>
            <person name="Lipzen A."/>
            <person name="Lundell T."/>
            <person name="Morin E."/>
            <person name="Murat C."/>
            <person name="Sun H."/>
            <person name="Tunlid A."/>
            <person name="Henrissat B."/>
            <person name="Grigoriev I.V."/>
            <person name="Hibbett D.S."/>
            <person name="Martin F."/>
            <person name="Nordberg H.P."/>
            <person name="Cantor M.N."/>
            <person name="Hua S.X."/>
        </authorList>
    </citation>
    <scope>NUCLEOTIDE SEQUENCE [LARGE SCALE GENOMIC DNA]</scope>
    <source>
        <strain evidence="3 4">Foug A</strain>
    </source>
</reference>
<keyword evidence="4" id="KW-1185">Reference proteome</keyword>
<dbReference type="InParanoid" id="A0A0C2Z7C9"/>
<feature type="domain" description="HAT C-terminal dimerisation" evidence="2">
    <location>
        <begin position="91"/>
        <end position="162"/>
    </location>
</feature>
<reference evidence="4" key="2">
    <citation type="submission" date="2015-01" db="EMBL/GenBank/DDBJ databases">
        <title>Evolutionary Origins and Diversification of the Mycorrhizal Mutualists.</title>
        <authorList>
            <consortium name="DOE Joint Genome Institute"/>
            <consortium name="Mycorrhizal Genomics Consortium"/>
            <person name="Kohler A."/>
            <person name="Kuo A."/>
            <person name="Nagy L.G."/>
            <person name="Floudas D."/>
            <person name="Copeland A."/>
            <person name="Barry K.W."/>
            <person name="Cichocki N."/>
            <person name="Veneault-Fourrey C."/>
            <person name="LaButti K."/>
            <person name="Lindquist E.A."/>
            <person name="Lipzen A."/>
            <person name="Lundell T."/>
            <person name="Morin E."/>
            <person name="Murat C."/>
            <person name="Riley R."/>
            <person name="Ohm R."/>
            <person name="Sun H."/>
            <person name="Tunlid A."/>
            <person name="Henrissat B."/>
            <person name="Grigoriev I.V."/>
            <person name="Hibbett D.S."/>
            <person name="Martin F."/>
        </authorList>
    </citation>
    <scope>NUCLEOTIDE SEQUENCE [LARGE SCALE GENOMIC DNA]</scope>
    <source>
        <strain evidence="4">Foug A</strain>
    </source>
</reference>
<sequence>MAWGGAEEQKREQEAGNRHTKNWHDEAVKVIEKTMEEYRSANSINTPAGMSTNTSATLEPDNNTLESDFNRHRHLWVTQNANSRAEDGVMELRRYLADLPADVTKETNIIDWWAKHADMYPTLARITKDVCAIPAMSVPCERLFLGGSEIATDRRSRLGVDKFKYLQVLKHAWRSGISDRATTNSSTIESVDIDEVHLEQFKELLVYDGEMEHELKVSELVVTN</sequence>
<dbReference type="InterPro" id="IPR008906">
    <property type="entry name" value="HATC_C_dom"/>
</dbReference>
<dbReference type="EMBL" id="KN822094">
    <property type="protein sequence ID" value="KIM57893.1"/>
    <property type="molecule type" value="Genomic_DNA"/>
</dbReference>
<gene>
    <name evidence="3" type="ORF">SCLCIDRAFT_129493</name>
</gene>
<dbReference type="Proteomes" id="UP000053989">
    <property type="component" value="Unassembled WGS sequence"/>
</dbReference>
<dbReference type="PANTHER" id="PTHR47611">
    <property type="entry name" value="HAT DIMERISATION DOMAIN, C-TERMINAL"/>
    <property type="match status" value="1"/>
</dbReference>
<dbReference type="PANTHER" id="PTHR47611:SF1">
    <property type="entry name" value="CCHC-TYPE DOMAIN-CONTAINING PROTEIN"/>
    <property type="match status" value="1"/>
</dbReference>
<evidence type="ECO:0000259" key="2">
    <source>
        <dbReference type="Pfam" id="PF05699"/>
    </source>
</evidence>
<dbReference type="HOGENOM" id="CLU_009123_9_0_1"/>
<evidence type="ECO:0000313" key="4">
    <source>
        <dbReference type="Proteomes" id="UP000053989"/>
    </source>
</evidence>
<proteinExistence type="predicted"/>
<dbReference type="STRING" id="1036808.A0A0C2Z7C9"/>
<feature type="compositionally biased region" description="Basic and acidic residues" evidence="1">
    <location>
        <begin position="7"/>
        <end position="25"/>
    </location>
</feature>
<dbReference type="SUPFAM" id="SSF53098">
    <property type="entry name" value="Ribonuclease H-like"/>
    <property type="match status" value="1"/>
</dbReference>
<dbReference type="AlphaFoldDB" id="A0A0C2Z7C9"/>
<dbReference type="GO" id="GO:0046983">
    <property type="term" value="F:protein dimerization activity"/>
    <property type="evidence" value="ECO:0007669"/>
    <property type="project" value="InterPro"/>
</dbReference>
<dbReference type="Pfam" id="PF05699">
    <property type="entry name" value="Dimer_Tnp_hAT"/>
    <property type="match status" value="1"/>
</dbReference>
<dbReference type="InterPro" id="IPR012337">
    <property type="entry name" value="RNaseH-like_sf"/>
</dbReference>
<accession>A0A0C2Z7C9</accession>
<evidence type="ECO:0000256" key="1">
    <source>
        <dbReference type="SAM" id="MobiDB-lite"/>
    </source>
</evidence>
<organism evidence="3 4">
    <name type="scientific">Scleroderma citrinum Foug A</name>
    <dbReference type="NCBI Taxonomy" id="1036808"/>
    <lineage>
        <taxon>Eukaryota</taxon>
        <taxon>Fungi</taxon>
        <taxon>Dikarya</taxon>
        <taxon>Basidiomycota</taxon>
        <taxon>Agaricomycotina</taxon>
        <taxon>Agaricomycetes</taxon>
        <taxon>Agaricomycetidae</taxon>
        <taxon>Boletales</taxon>
        <taxon>Sclerodermatineae</taxon>
        <taxon>Sclerodermataceae</taxon>
        <taxon>Scleroderma</taxon>
    </lineage>
</organism>
<protein>
    <recommendedName>
        <fullName evidence="2">HAT C-terminal dimerisation domain-containing protein</fullName>
    </recommendedName>
</protein>
<feature type="region of interest" description="Disordered" evidence="1">
    <location>
        <begin position="1"/>
        <end position="25"/>
    </location>
</feature>
<name>A0A0C2Z7C9_9AGAM</name>